<comment type="subcellular location">
    <subcellularLocation>
        <location evidence="6">Endoplasmic reticulum</location>
    </subcellularLocation>
    <subcellularLocation>
        <location evidence="6">Golgi apparatus</location>
        <location evidence="6">cis-Golgi network</location>
    </subcellularLocation>
</comment>
<dbReference type="EMBL" id="RRYP01015603">
    <property type="protein sequence ID" value="TNV75435.1"/>
    <property type="molecule type" value="Genomic_DNA"/>
</dbReference>
<dbReference type="Gene3D" id="3.30.450.70">
    <property type="match status" value="1"/>
</dbReference>
<reference evidence="7" key="1">
    <citation type="submission" date="2019-06" db="EMBL/GenBank/DDBJ databases">
        <authorList>
            <person name="Zheng W."/>
        </authorList>
    </citation>
    <scope>NUCLEOTIDE SEQUENCE</scope>
    <source>
        <strain evidence="7">QDHG01</strain>
    </source>
</reference>
<evidence type="ECO:0000256" key="5">
    <source>
        <dbReference type="ARBA" id="ARBA00038167"/>
    </source>
</evidence>
<name>A0A8J8NJ65_HALGN</name>
<dbReference type="Pfam" id="PF04099">
    <property type="entry name" value="Sybindin"/>
    <property type="match status" value="1"/>
</dbReference>
<dbReference type="SMART" id="SM01399">
    <property type="entry name" value="Sybindin"/>
    <property type="match status" value="1"/>
</dbReference>
<dbReference type="Proteomes" id="UP000785679">
    <property type="component" value="Unassembled WGS sequence"/>
</dbReference>
<accession>A0A8J8NJ65</accession>
<dbReference type="GO" id="GO:0005794">
    <property type="term" value="C:Golgi apparatus"/>
    <property type="evidence" value="ECO:0007669"/>
    <property type="project" value="UniProtKB-SubCell"/>
</dbReference>
<dbReference type="OrthoDB" id="246406at2759"/>
<keyword evidence="8" id="KW-1185">Reference proteome</keyword>
<comment type="caution">
    <text evidence="7">The sequence shown here is derived from an EMBL/GenBank/DDBJ whole genome shotgun (WGS) entry which is preliminary data.</text>
</comment>
<dbReference type="GO" id="GO:0030008">
    <property type="term" value="C:TRAPP complex"/>
    <property type="evidence" value="ECO:0007669"/>
    <property type="project" value="UniProtKB-UniRule"/>
</dbReference>
<keyword evidence="3 6" id="KW-0931">ER-Golgi transport</keyword>
<dbReference type="GO" id="GO:0006888">
    <property type="term" value="P:endoplasmic reticulum to Golgi vesicle-mediated transport"/>
    <property type="evidence" value="ECO:0007669"/>
    <property type="project" value="UniProtKB-UniRule"/>
</dbReference>
<proteinExistence type="inferred from homology"/>
<keyword evidence="4 6" id="KW-0333">Golgi apparatus</keyword>
<dbReference type="PANTHER" id="PTHR23249">
    <property type="entry name" value="TRAFFICKING PROTEIN PARTICLE COMPLEX SUBUNIT"/>
    <property type="match status" value="1"/>
</dbReference>
<dbReference type="InterPro" id="IPR007233">
    <property type="entry name" value="TRAPPC"/>
</dbReference>
<keyword evidence="2 6" id="KW-0256">Endoplasmic reticulum</keyword>
<dbReference type="AlphaFoldDB" id="A0A8J8NJ65"/>
<comment type="subunit">
    <text evidence="6">Part of the multisubunit transport protein particle (TRAPP) complex.</text>
</comment>
<evidence type="ECO:0000256" key="6">
    <source>
        <dbReference type="RuleBase" id="RU366065"/>
    </source>
</evidence>
<keyword evidence="1 6" id="KW-0813">Transport</keyword>
<organism evidence="7 8">
    <name type="scientific">Halteria grandinella</name>
    <dbReference type="NCBI Taxonomy" id="5974"/>
    <lineage>
        <taxon>Eukaryota</taxon>
        <taxon>Sar</taxon>
        <taxon>Alveolata</taxon>
        <taxon>Ciliophora</taxon>
        <taxon>Intramacronucleata</taxon>
        <taxon>Spirotrichea</taxon>
        <taxon>Stichotrichia</taxon>
        <taxon>Sporadotrichida</taxon>
        <taxon>Halteriidae</taxon>
        <taxon>Halteria</taxon>
    </lineage>
</organism>
<comment type="similarity">
    <text evidence="5">Belongs to the TRAPP small subunits family. BET5 subfamily.</text>
</comment>
<protein>
    <recommendedName>
        <fullName evidence="6">Trafficking protein particle complex subunit</fullName>
    </recommendedName>
</protein>
<evidence type="ECO:0000256" key="3">
    <source>
        <dbReference type="ARBA" id="ARBA00022892"/>
    </source>
</evidence>
<sequence>MSTPAPPTSSNVYEFLIYNKTGACLFHLDFTGTINFDKDSDKNSDVRQRQKLVYGLVCGIKSFSQMLSSKPLPCFRNYATAKYKFHIYELPTGLKLVLMTSPLKSDQFETLQKVFQTLYVPLISRNIFCTPNQKIQCKLFREKVGEFLIANV</sequence>
<evidence type="ECO:0000313" key="8">
    <source>
        <dbReference type="Proteomes" id="UP000785679"/>
    </source>
</evidence>
<gene>
    <name evidence="7" type="ORF">FGO68_gene14569</name>
</gene>
<dbReference type="GO" id="GO:0005783">
    <property type="term" value="C:endoplasmic reticulum"/>
    <property type="evidence" value="ECO:0007669"/>
    <property type="project" value="UniProtKB-SubCell"/>
</dbReference>
<evidence type="ECO:0000313" key="7">
    <source>
        <dbReference type="EMBL" id="TNV75435.1"/>
    </source>
</evidence>
<dbReference type="InterPro" id="IPR011012">
    <property type="entry name" value="Longin-like_dom_sf"/>
</dbReference>
<evidence type="ECO:0000256" key="2">
    <source>
        <dbReference type="ARBA" id="ARBA00022824"/>
    </source>
</evidence>
<evidence type="ECO:0000256" key="1">
    <source>
        <dbReference type="ARBA" id="ARBA00022448"/>
    </source>
</evidence>
<dbReference type="SUPFAM" id="SSF64356">
    <property type="entry name" value="SNARE-like"/>
    <property type="match status" value="1"/>
</dbReference>
<evidence type="ECO:0000256" key="4">
    <source>
        <dbReference type="ARBA" id="ARBA00023034"/>
    </source>
</evidence>
<dbReference type="PANTHER" id="PTHR23249:SF16">
    <property type="entry name" value="TRAFFICKING PROTEIN PARTICLE COMPLEX SUBUNIT 1"/>
    <property type="match status" value="1"/>
</dbReference>